<dbReference type="AlphaFoldDB" id="A0AAV4CMK0"/>
<dbReference type="Proteomes" id="UP000735302">
    <property type="component" value="Unassembled WGS sequence"/>
</dbReference>
<gene>
    <name evidence="1" type="ORF">PoB_005961000</name>
</gene>
<reference evidence="1 2" key="1">
    <citation type="journal article" date="2021" name="Elife">
        <title>Chloroplast acquisition without the gene transfer in kleptoplastic sea slugs, Plakobranchus ocellatus.</title>
        <authorList>
            <person name="Maeda T."/>
            <person name="Takahashi S."/>
            <person name="Yoshida T."/>
            <person name="Shimamura S."/>
            <person name="Takaki Y."/>
            <person name="Nagai Y."/>
            <person name="Toyoda A."/>
            <person name="Suzuki Y."/>
            <person name="Arimoto A."/>
            <person name="Ishii H."/>
            <person name="Satoh N."/>
            <person name="Nishiyama T."/>
            <person name="Hasebe M."/>
            <person name="Maruyama T."/>
            <person name="Minagawa J."/>
            <person name="Obokata J."/>
            <person name="Shigenobu S."/>
        </authorList>
    </citation>
    <scope>NUCLEOTIDE SEQUENCE [LARGE SCALE GENOMIC DNA]</scope>
</reference>
<comment type="caution">
    <text evidence="1">The sequence shown here is derived from an EMBL/GenBank/DDBJ whole genome shotgun (WGS) entry which is preliminary data.</text>
</comment>
<organism evidence="1 2">
    <name type="scientific">Plakobranchus ocellatus</name>
    <dbReference type="NCBI Taxonomy" id="259542"/>
    <lineage>
        <taxon>Eukaryota</taxon>
        <taxon>Metazoa</taxon>
        <taxon>Spiralia</taxon>
        <taxon>Lophotrochozoa</taxon>
        <taxon>Mollusca</taxon>
        <taxon>Gastropoda</taxon>
        <taxon>Heterobranchia</taxon>
        <taxon>Euthyneura</taxon>
        <taxon>Panpulmonata</taxon>
        <taxon>Sacoglossa</taxon>
        <taxon>Placobranchoidea</taxon>
        <taxon>Plakobranchidae</taxon>
        <taxon>Plakobranchus</taxon>
    </lineage>
</organism>
<keyword evidence="2" id="KW-1185">Reference proteome</keyword>
<evidence type="ECO:0000313" key="1">
    <source>
        <dbReference type="EMBL" id="GFO33105.1"/>
    </source>
</evidence>
<dbReference type="EMBL" id="BLXT01006765">
    <property type="protein sequence ID" value="GFO33105.1"/>
    <property type="molecule type" value="Genomic_DNA"/>
</dbReference>
<proteinExistence type="predicted"/>
<accession>A0AAV4CMK0</accession>
<name>A0AAV4CMK0_9GAST</name>
<evidence type="ECO:0000313" key="2">
    <source>
        <dbReference type="Proteomes" id="UP000735302"/>
    </source>
</evidence>
<sequence length="75" mass="8648">MFRYPWNVRILKRCSDEARISDGNSATGTNRGDEASKLCSSNRILVYHLVSRGITKPAQYGFTRDSRLKEQGRRR</sequence>
<protein>
    <submittedName>
        <fullName evidence="1">Uncharacterized protein</fullName>
    </submittedName>
</protein>